<keyword evidence="3" id="KW-0479">Metal-binding</keyword>
<feature type="domain" description="C2H2-type" evidence="12">
    <location>
        <begin position="232"/>
        <end position="259"/>
    </location>
</feature>
<evidence type="ECO:0000256" key="7">
    <source>
        <dbReference type="ARBA" id="ARBA00023015"/>
    </source>
</evidence>
<dbReference type="PROSITE" id="PS00028">
    <property type="entry name" value="ZINC_FINGER_C2H2_1"/>
    <property type="match status" value="4"/>
</dbReference>
<dbReference type="EMBL" id="JASPKZ010000800">
    <property type="protein sequence ID" value="KAJ9599558.1"/>
    <property type="molecule type" value="Genomic_DNA"/>
</dbReference>
<comment type="subcellular location">
    <subcellularLocation>
        <location evidence="1">Nucleus</location>
    </subcellularLocation>
</comment>
<evidence type="ECO:0000256" key="1">
    <source>
        <dbReference type="ARBA" id="ARBA00004123"/>
    </source>
</evidence>
<dbReference type="GO" id="GO:0008270">
    <property type="term" value="F:zinc ion binding"/>
    <property type="evidence" value="ECO:0007669"/>
    <property type="project" value="UniProtKB-KW"/>
</dbReference>
<name>A0AAD8AKU6_DIPPU</name>
<dbReference type="Pfam" id="PF00096">
    <property type="entry name" value="zf-C2H2"/>
    <property type="match status" value="4"/>
</dbReference>
<dbReference type="AlphaFoldDB" id="A0AAD8AKU6"/>
<dbReference type="SMART" id="SM00355">
    <property type="entry name" value="ZnF_C2H2"/>
    <property type="match status" value="5"/>
</dbReference>
<feature type="domain" description="C2H2-type" evidence="12">
    <location>
        <begin position="260"/>
        <end position="287"/>
    </location>
</feature>
<dbReference type="InterPro" id="IPR036236">
    <property type="entry name" value="Znf_C2H2_sf"/>
</dbReference>
<keyword evidence="6" id="KW-0862">Zinc</keyword>
<evidence type="ECO:0000256" key="11">
    <source>
        <dbReference type="PROSITE-ProRule" id="PRU00042"/>
    </source>
</evidence>
<evidence type="ECO:0000256" key="4">
    <source>
        <dbReference type="ARBA" id="ARBA00022737"/>
    </source>
</evidence>
<dbReference type="Proteomes" id="UP001233999">
    <property type="component" value="Unassembled WGS sequence"/>
</dbReference>
<dbReference type="GO" id="GO:0000981">
    <property type="term" value="F:DNA-binding transcription factor activity, RNA polymerase II-specific"/>
    <property type="evidence" value="ECO:0007669"/>
    <property type="project" value="TreeGrafter"/>
</dbReference>
<comment type="caution">
    <text evidence="13">The sequence shown here is derived from an EMBL/GenBank/DDBJ whole genome shotgun (WGS) entry which is preliminary data.</text>
</comment>
<dbReference type="InterPro" id="IPR013087">
    <property type="entry name" value="Znf_C2H2_type"/>
</dbReference>
<evidence type="ECO:0000259" key="12">
    <source>
        <dbReference type="PROSITE" id="PS50157"/>
    </source>
</evidence>
<gene>
    <name evidence="13" type="ORF">L9F63_009956</name>
</gene>
<evidence type="ECO:0000256" key="9">
    <source>
        <dbReference type="ARBA" id="ARBA00023163"/>
    </source>
</evidence>
<dbReference type="FunFam" id="3.30.160.60:FF:001289">
    <property type="entry name" value="Zinc finger protein 574"/>
    <property type="match status" value="1"/>
</dbReference>
<feature type="domain" description="C2H2-type" evidence="12">
    <location>
        <begin position="316"/>
        <end position="357"/>
    </location>
</feature>
<keyword evidence="7" id="KW-0805">Transcription regulation</keyword>
<keyword evidence="10" id="KW-0539">Nucleus</keyword>
<keyword evidence="4" id="KW-0677">Repeat</keyword>
<dbReference type="GO" id="GO:0000978">
    <property type="term" value="F:RNA polymerase II cis-regulatory region sequence-specific DNA binding"/>
    <property type="evidence" value="ECO:0007669"/>
    <property type="project" value="TreeGrafter"/>
</dbReference>
<evidence type="ECO:0000256" key="10">
    <source>
        <dbReference type="ARBA" id="ARBA00023242"/>
    </source>
</evidence>
<dbReference type="PANTHER" id="PTHR23235">
    <property type="entry name" value="KRUEPPEL-LIKE TRANSCRIPTION FACTOR"/>
    <property type="match status" value="1"/>
</dbReference>
<feature type="domain" description="C2H2-type" evidence="12">
    <location>
        <begin position="288"/>
        <end position="315"/>
    </location>
</feature>
<evidence type="ECO:0000313" key="13">
    <source>
        <dbReference type="EMBL" id="KAJ9599558.1"/>
    </source>
</evidence>
<accession>A0AAD8AKU6</accession>
<dbReference type="FunFam" id="3.30.160.60:FF:000931">
    <property type="entry name" value="zinc finger protein 697"/>
    <property type="match status" value="2"/>
</dbReference>
<evidence type="ECO:0000256" key="5">
    <source>
        <dbReference type="ARBA" id="ARBA00022771"/>
    </source>
</evidence>
<evidence type="ECO:0000256" key="3">
    <source>
        <dbReference type="ARBA" id="ARBA00022723"/>
    </source>
</evidence>
<reference evidence="13" key="2">
    <citation type="submission" date="2023-05" db="EMBL/GenBank/DDBJ databases">
        <authorList>
            <person name="Fouks B."/>
        </authorList>
    </citation>
    <scope>NUCLEOTIDE SEQUENCE</scope>
    <source>
        <strain evidence="13">Stay&amp;Tobe</strain>
        <tissue evidence="13">Testes</tissue>
    </source>
</reference>
<comment type="similarity">
    <text evidence="2">Belongs to the krueppel C2H2-type zinc-finger protein family.</text>
</comment>
<keyword evidence="9" id="KW-0804">Transcription</keyword>
<dbReference type="PROSITE" id="PS50157">
    <property type="entry name" value="ZINC_FINGER_C2H2_2"/>
    <property type="match status" value="5"/>
</dbReference>
<dbReference type="Gene3D" id="3.30.160.60">
    <property type="entry name" value="Classic Zinc Finger"/>
    <property type="match status" value="5"/>
</dbReference>
<dbReference type="PANTHER" id="PTHR23235:SF120">
    <property type="entry name" value="KRUPPEL-LIKE FACTOR 15"/>
    <property type="match status" value="1"/>
</dbReference>
<organism evidence="13 14">
    <name type="scientific">Diploptera punctata</name>
    <name type="common">Pacific beetle cockroach</name>
    <dbReference type="NCBI Taxonomy" id="6984"/>
    <lineage>
        <taxon>Eukaryota</taxon>
        <taxon>Metazoa</taxon>
        <taxon>Ecdysozoa</taxon>
        <taxon>Arthropoda</taxon>
        <taxon>Hexapoda</taxon>
        <taxon>Insecta</taxon>
        <taxon>Pterygota</taxon>
        <taxon>Neoptera</taxon>
        <taxon>Polyneoptera</taxon>
        <taxon>Dictyoptera</taxon>
        <taxon>Blattodea</taxon>
        <taxon>Blaberoidea</taxon>
        <taxon>Blaberidae</taxon>
        <taxon>Diplopterinae</taxon>
        <taxon>Diploptera</taxon>
    </lineage>
</organism>
<evidence type="ECO:0000256" key="2">
    <source>
        <dbReference type="ARBA" id="ARBA00006991"/>
    </source>
</evidence>
<feature type="domain" description="C2H2-type" evidence="12">
    <location>
        <begin position="358"/>
        <end position="382"/>
    </location>
</feature>
<dbReference type="SUPFAM" id="SSF57667">
    <property type="entry name" value="beta-beta-alpha zinc fingers"/>
    <property type="match status" value="3"/>
</dbReference>
<keyword evidence="14" id="KW-1185">Reference proteome</keyword>
<reference evidence="13" key="1">
    <citation type="journal article" date="2023" name="IScience">
        <title>Live-bearing cockroach genome reveals convergent evolutionary mechanisms linked to viviparity in insects and beyond.</title>
        <authorList>
            <person name="Fouks B."/>
            <person name="Harrison M.C."/>
            <person name="Mikhailova A.A."/>
            <person name="Marchal E."/>
            <person name="English S."/>
            <person name="Carruthers M."/>
            <person name="Jennings E.C."/>
            <person name="Chiamaka E.L."/>
            <person name="Frigard R.A."/>
            <person name="Pippel M."/>
            <person name="Attardo G.M."/>
            <person name="Benoit J.B."/>
            <person name="Bornberg-Bauer E."/>
            <person name="Tobe S.S."/>
        </authorList>
    </citation>
    <scope>NUCLEOTIDE SEQUENCE</scope>
    <source>
        <strain evidence="13">Stay&amp;Tobe</strain>
    </source>
</reference>
<evidence type="ECO:0000256" key="8">
    <source>
        <dbReference type="ARBA" id="ARBA00023125"/>
    </source>
</evidence>
<evidence type="ECO:0000313" key="14">
    <source>
        <dbReference type="Proteomes" id="UP001233999"/>
    </source>
</evidence>
<keyword evidence="8" id="KW-0238">DNA-binding</keyword>
<dbReference type="GO" id="GO:0005634">
    <property type="term" value="C:nucleus"/>
    <property type="evidence" value="ECO:0007669"/>
    <property type="project" value="UniProtKB-SubCell"/>
</dbReference>
<sequence length="382" mass="44641">MNSVSEHEDFDTHDVALAITEIKVEPLITECEIKPETVEYQDVTVDKKLLSCDSTPRSFAMKDVEHEEKMRDEQHVDSVEHTVIKTEIEPICELQELEVDESKEDINKWVKDYEDKTETKQDKQEYYSLIEGDKIPDTCRTGLQNEDYNGCLLNSTGNYMNVNYMAHYSNFEYTNLSIDSQIEDGLICKECNKPIYRSNFSENKFIDREEVLFCNCCNPSPAQSTSKKKKSLICDFCFKLFSNRYNLNSHIRIHTNEKPFKCELCSKSFADRSNLVSHKRTHTNEKPYTCNICGRPFSDKTNLTVHIRTHTKERPFLCHFCNKSFTRKSILDTHKSKTFGQKHGLTSHLRKHTKEKPYTCNICTKSFSHRQNLIKHITNIHK</sequence>
<protein>
    <recommendedName>
        <fullName evidence="12">C2H2-type domain-containing protein</fullName>
    </recommendedName>
</protein>
<keyword evidence="5 11" id="KW-0863">Zinc-finger</keyword>
<proteinExistence type="inferred from homology"/>
<evidence type="ECO:0000256" key="6">
    <source>
        <dbReference type="ARBA" id="ARBA00022833"/>
    </source>
</evidence>